<dbReference type="InterPro" id="IPR017871">
    <property type="entry name" value="ABC_transporter-like_CS"/>
</dbReference>
<dbReference type="Proteomes" id="UP001652409">
    <property type="component" value="Unassembled WGS sequence"/>
</dbReference>
<proteinExistence type="predicted"/>
<feature type="domain" description="ABC transporter" evidence="5">
    <location>
        <begin position="7"/>
        <end position="244"/>
    </location>
</feature>
<dbReference type="GO" id="GO:0005524">
    <property type="term" value="F:ATP binding"/>
    <property type="evidence" value="ECO:0007669"/>
    <property type="project" value="UniProtKB-KW"/>
</dbReference>
<dbReference type="PROSITE" id="PS00211">
    <property type="entry name" value="ABC_TRANSPORTER_1"/>
    <property type="match status" value="1"/>
</dbReference>
<dbReference type="PANTHER" id="PTHR43790">
    <property type="entry name" value="CARBOHYDRATE TRANSPORT ATP-BINDING PROTEIN MG119-RELATED"/>
    <property type="match status" value="1"/>
</dbReference>
<dbReference type="InterPro" id="IPR050107">
    <property type="entry name" value="ABC_carbohydrate_import_ATPase"/>
</dbReference>
<dbReference type="SUPFAM" id="SSF52540">
    <property type="entry name" value="P-loop containing nucleoside triphosphate hydrolases"/>
    <property type="match status" value="2"/>
</dbReference>
<keyword evidence="1" id="KW-0813">Transport</keyword>
<comment type="caution">
    <text evidence="6">The sequence shown here is derived from an EMBL/GenBank/DDBJ whole genome shotgun (WGS) entry which is preliminary data.</text>
</comment>
<keyword evidence="2" id="KW-0677">Repeat</keyword>
<evidence type="ECO:0000259" key="5">
    <source>
        <dbReference type="PROSITE" id="PS50893"/>
    </source>
</evidence>
<protein>
    <submittedName>
        <fullName evidence="6">Sugar ABC transporter ATP-binding protein</fullName>
    </submittedName>
</protein>
<keyword evidence="4 6" id="KW-0067">ATP-binding</keyword>
<accession>A0ABT2TXC6</accession>
<dbReference type="InterPro" id="IPR003439">
    <property type="entry name" value="ABC_transporter-like_ATP-bd"/>
</dbReference>
<dbReference type="RefSeq" id="WP_158422650.1">
    <property type="nucleotide sequence ID" value="NZ_JAOQJL010000043.1"/>
</dbReference>
<organism evidence="6 7">
    <name type="scientific">Blautia ammoniilytica</name>
    <dbReference type="NCBI Taxonomy" id="2981782"/>
    <lineage>
        <taxon>Bacteria</taxon>
        <taxon>Bacillati</taxon>
        <taxon>Bacillota</taxon>
        <taxon>Clostridia</taxon>
        <taxon>Lachnospirales</taxon>
        <taxon>Lachnospiraceae</taxon>
        <taxon>Blautia</taxon>
    </lineage>
</organism>
<keyword evidence="7" id="KW-1185">Reference proteome</keyword>
<keyword evidence="3" id="KW-0547">Nucleotide-binding</keyword>
<dbReference type="EMBL" id="JAOQJL010000043">
    <property type="protein sequence ID" value="MCU6766879.1"/>
    <property type="molecule type" value="Genomic_DNA"/>
</dbReference>
<dbReference type="InterPro" id="IPR003593">
    <property type="entry name" value="AAA+_ATPase"/>
</dbReference>
<evidence type="ECO:0000313" key="7">
    <source>
        <dbReference type="Proteomes" id="UP001652409"/>
    </source>
</evidence>
<evidence type="ECO:0000256" key="4">
    <source>
        <dbReference type="ARBA" id="ARBA00022840"/>
    </source>
</evidence>
<dbReference type="PROSITE" id="PS50893">
    <property type="entry name" value="ABC_TRANSPORTER_2"/>
    <property type="match status" value="2"/>
</dbReference>
<dbReference type="InterPro" id="IPR027417">
    <property type="entry name" value="P-loop_NTPase"/>
</dbReference>
<reference evidence="6 7" key="1">
    <citation type="journal article" date="2021" name="ISME Commun">
        <title>Automated analysis of genomic sequences facilitates high-throughput and comprehensive description of bacteria.</title>
        <authorList>
            <person name="Hitch T.C.A."/>
        </authorList>
    </citation>
    <scope>NUCLEOTIDE SEQUENCE [LARGE SCALE GENOMIC DNA]</scope>
    <source>
        <strain evidence="6 7">Sanger_23</strain>
    </source>
</reference>
<evidence type="ECO:0000256" key="1">
    <source>
        <dbReference type="ARBA" id="ARBA00022448"/>
    </source>
</evidence>
<dbReference type="CDD" id="cd03216">
    <property type="entry name" value="ABC_Carb_Monos_I"/>
    <property type="match status" value="1"/>
</dbReference>
<evidence type="ECO:0000256" key="3">
    <source>
        <dbReference type="ARBA" id="ARBA00022741"/>
    </source>
</evidence>
<dbReference type="SMART" id="SM00382">
    <property type="entry name" value="AAA"/>
    <property type="match status" value="2"/>
</dbReference>
<feature type="domain" description="ABC transporter" evidence="5">
    <location>
        <begin position="254"/>
        <end position="498"/>
    </location>
</feature>
<dbReference type="CDD" id="cd03215">
    <property type="entry name" value="ABC_Carb_Monos_II"/>
    <property type="match status" value="1"/>
</dbReference>
<evidence type="ECO:0000256" key="2">
    <source>
        <dbReference type="ARBA" id="ARBA00022737"/>
    </source>
</evidence>
<dbReference type="Pfam" id="PF00005">
    <property type="entry name" value="ABC_tran"/>
    <property type="match status" value="2"/>
</dbReference>
<name>A0ABT2TXC6_9FIRM</name>
<dbReference type="PANTHER" id="PTHR43790:SF9">
    <property type="entry name" value="GALACTOFURANOSE TRANSPORTER ATP-BINDING PROTEIN YTFR"/>
    <property type="match status" value="1"/>
</dbReference>
<gene>
    <name evidence="6" type="ORF">OCV61_15975</name>
</gene>
<sequence length="504" mass="57149">MEKRMYFEARNLHKYYPGVHALNNVTIVADKGEVLGIIGINGAGKSTFMNALAGEICIDKGTYYIDGKETIIRNQNDSGKCRIALIHQEAVVFKDMTVAENIFIYNLNKYTKAGRIQYKRLFEDASKYLSMIGADIDPKEIVKNITIGEKQMIEIARALVRDAEIVLFDEPTSSLSLDEKENLFRIIGELKQKNKIVMYITHFIDEIMRICDRTVVMRDGCVTGEFLNEDVTTKELVTGIAGQEVETIVNATDKRDKEIVLKVENLNCYPVVRNVNFAVKKGEILGLWGLLGSGRTEIVRNILALDKPDSGIVYKRNNKGILEKISGHKLLEECAYVTEDRHLDGLFMQMPIWKNISMANLKKFEHFIMDEQKERDYALQMINEMQIKASDENVLVETLSGGNQQKVVMARSIGKNPDIFFIDEPTRGVDINAKSFIHKKIVELAECGCAIVMISSELEENLNLCDRVLIVRNGEIVAEVAKKDISKQKLMDLCQGIREEVKYE</sequence>
<dbReference type="Gene3D" id="3.40.50.300">
    <property type="entry name" value="P-loop containing nucleotide triphosphate hydrolases"/>
    <property type="match status" value="2"/>
</dbReference>
<evidence type="ECO:0000313" key="6">
    <source>
        <dbReference type="EMBL" id="MCU6766879.1"/>
    </source>
</evidence>